<gene>
    <name evidence="1" type="ORF">M23134_05370</name>
</gene>
<name>A1ZHN0_MICM2</name>
<reference evidence="1 2" key="1">
    <citation type="submission" date="2007-01" db="EMBL/GenBank/DDBJ databases">
        <authorList>
            <person name="Haygood M."/>
            <person name="Podell S."/>
            <person name="Anderson C."/>
            <person name="Hopkinson B."/>
            <person name="Roe K."/>
            <person name="Barbeau K."/>
            <person name="Gaasterland T."/>
            <person name="Ferriera S."/>
            <person name="Johnson J."/>
            <person name="Kravitz S."/>
            <person name="Beeson K."/>
            <person name="Sutton G."/>
            <person name="Rogers Y.-H."/>
            <person name="Friedman R."/>
            <person name="Frazier M."/>
            <person name="Venter J.C."/>
        </authorList>
    </citation>
    <scope>NUCLEOTIDE SEQUENCE [LARGE SCALE GENOMIC DNA]</scope>
    <source>
        <strain evidence="1 2">ATCC 23134</strain>
    </source>
</reference>
<protein>
    <submittedName>
        <fullName evidence="1">Uncharacterized protein</fullName>
    </submittedName>
</protein>
<organism evidence="1 2">
    <name type="scientific">Microscilla marina ATCC 23134</name>
    <dbReference type="NCBI Taxonomy" id="313606"/>
    <lineage>
        <taxon>Bacteria</taxon>
        <taxon>Pseudomonadati</taxon>
        <taxon>Bacteroidota</taxon>
        <taxon>Cytophagia</taxon>
        <taxon>Cytophagales</taxon>
        <taxon>Microscillaceae</taxon>
        <taxon>Microscilla</taxon>
    </lineage>
</organism>
<comment type="caution">
    <text evidence="1">The sequence shown here is derived from an EMBL/GenBank/DDBJ whole genome shotgun (WGS) entry which is preliminary data.</text>
</comment>
<keyword evidence="2" id="KW-1185">Reference proteome</keyword>
<accession>A1ZHN0</accession>
<proteinExistence type="predicted"/>
<dbReference type="Proteomes" id="UP000004095">
    <property type="component" value="Unassembled WGS sequence"/>
</dbReference>
<dbReference type="AlphaFoldDB" id="A1ZHN0"/>
<evidence type="ECO:0000313" key="2">
    <source>
        <dbReference type="Proteomes" id="UP000004095"/>
    </source>
</evidence>
<dbReference type="EMBL" id="AAWS01000008">
    <property type="protein sequence ID" value="EAY30037.1"/>
    <property type="molecule type" value="Genomic_DNA"/>
</dbReference>
<evidence type="ECO:0000313" key="1">
    <source>
        <dbReference type="EMBL" id="EAY30037.1"/>
    </source>
</evidence>
<sequence>MIFKQALKHPIWQMLVWVFFYGAEKNTLITLNKSPIVHLWLIVYQFMR</sequence>